<dbReference type="AlphaFoldDB" id="A0A494Z7B9"/>
<dbReference type="Proteomes" id="UP000272238">
    <property type="component" value="Unassembled WGS sequence"/>
</dbReference>
<comment type="caution">
    <text evidence="1">The sequence shown here is derived from an EMBL/GenBank/DDBJ whole genome shotgun (WGS) entry which is preliminary data.</text>
</comment>
<evidence type="ECO:0000313" key="2">
    <source>
        <dbReference type="Proteomes" id="UP000272238"/>
    </source>
</evidence>
<accession>A0A494Z7B9</accession>
<evidence type="ECO:0000313" key="1">
    <source>
        <dbReference type="EMBL" id="RKQ18400.1"/>
    </source>
</evidence>
<name>A0A494Z7B9_9BACL</name>
<gene>
    <name evidence="1" type="ORF">D8M03_05990</name>
</gene>
<evidence type="ECO:0008006" key="3">
    <source>
        <dbReference type="Google" id="ProtNLM"/>
    </source>
</evidence>
<dbReference type="RefSeq" id="WP_121213871.1">
    <property type="nucleotide sequence ID" value="NZ_RBZN01000009.1"/>
</dbReference>
<dbReference type="EMBL" id="RBZN01000009">
    <property type="protein sequence ID" value="RKQ18400.1"/>
    <property type="molecule type" value="Genomic_DNA"/>
</dbReference>
<sequence length="415" mass="48758">MDTRVQELVEYTINKFGLNQYYLQNYYFNRTVNSFNETVYTLGMEFFPNHAEKDDDDSNPDGTACIEINIENRKFTSVIFVMGKSYTENGFVFNGEMEEIIEWVENETGLTYGKHFQIHKEEKGEVYFKACINSISVSPSGWINIKFNEEGKLTLFSVFGEFPSIEVAEEFSLNLDKIDHLKKEQIKLINFPSYEEKKLYSIYAVEEIYITNDGTRTIPFEIFKDEKVDHIIYWEEPLNKSFERKYINWMGEISAEQAFASEPSPDIFPITELEQEKCISAVRDFLRQEYPNDSGKWVLKSLSREKGYIHATLKANSQDNYVFQRKMKVWIDPEHFKVDNYMDNDVMLETFNEFQPSDKGTITKEDAYEMLEEYFELIPTFVYDEKQQQYVLCGKLDCRYSVNAASGEVVSLDEI</sequence>
<protein>
    <recommendedName>
        <fullName evidence="3">DUF4901 domain-containing protein</fullName>
    </recommendedName>
</protein>
<dbReference type="OrthoDB" id="2431483at2"/>
<proteinExistence type="predicted"/>
<organism evidence="1 2">
    <name type="scientific">Ureibacillus endophyticus</name>
    <dbReference type="NCBI Taxonomy" id="1978490"/>
    <lineage>
        <taxon>Bacteria</taxon>
        <taxon>Bacillati</taxon>
        <taxon>Bacillota</taxon>
        <taxon>Bacilli</taxon>
        <taxon>Bacillales</taxon>
        <taxon>Caryophanaceae</taxon>
        <taxon>Ureibacillus</taxon>
    </lineage>
</organism>
<keyword evidence="2" id="KW-1185">Reference proteome</keyword>
<reference evidence="1 2" key="1">
    <citation type="journal article" date="2016" name="Antonie Van Leeuwenhoek">
        <title>Lysinibacillus endophyticus sp. nov., an indole-3-acetic acid producing endophytic bacterium isolated from corn root (Zea mays cv. Xinken-5).</title>
        <authorList>
            <person name="Yu J."/>
            <person name="Guan X."/>
            <person name="Liu C."/>
            <person name="Xiang W."/>
            <person name="Yu Z."/>
            <person name="Liu X."/>
            <person name="Wang G."/>
        </authorList>
    </citation>
    <scope>NUCLEOTIDE SEQUENCE [LARGE SCALE GENOMIC DNA]</scope>
    <source>
        <strain evidence="1 2">DSM 100506</strain>
    </source>
</reference>